<keyword evidence="2 7" id="KW-0812">Transmembrane</keyword>
<dbReference type="InterPro" id="IPR007656">
    <property type="entry name" value="GTD-bd"/>
</dbReference>
<dbReference type="EMBL" id="JBDFQZ010000012">
    <property type="protein sequence ID" value="KAK9671597.1"/>
    <property type="molecule type" value="Genomic_DNA"/>
</dbReference>
<feature type="transmembrane region" description="Helical" evidence="7">
    <location>
        <begin position="20"/>
        <end position="48"/>
    </location>
</feature>
<accession>A0AAW1H356</accession>
<reference evidence="9" key="1">
    <citation type="submission" date="2024-03" db="EMBL/GenBank/DDBJ databases">
        <title>WGS assembly of Saponaria officinalis var. Norfolk2.</title>
        <authorList>
            <person name="Jenkins J."/>
            <person name="Shu S."/>
            <person name="Grimwood J."/>
            <person name="Barry K."/>
            <person name="Goodstein D."/>
            <person name="Schmutz J."/>
            <person name="Leebens-Mack J."/>
            <person name="Osbourn A."/>
        </authorList>
    </citation>
    <scope>NUCLEOTIDE SEQUENCE [LARGE SCALE GENOMIC DNA]</scope>
    <source>
        <strain evidence="9">JIC</strain>
    </source>
</reference>
<dbReference type="PANTHER" id="PTHR31422:SF3">
    <property type="entry name" value="GTD-BINDING DOMAIN-CONTAINING PROTEIN"/>
    <property type="match status" value="1"/>
</dbReference>
<dbReference type="AlphaFoldDB" id="A0AAW1H356"/>
<keyword evidence="5" id="KW-0175">Coiled coil</keyword>
<evidence type="ECO:0000256" key="6">
    <source>
        <dbReference type="SAM" id="MobiDB-lite"/>
    </source>
</evidence>
<evidence type="ECO:0000259" key="8">
    <source>
        <dbReference type="PROSITE" id="PS51775"/>
    </source>
</evidence>
<organism evidence="9 10">
    <name type="scientific">Saponaria officinalis</name>
    <name type="common">Common soapwort</name>
    <name type="synonym">Lychnis saponaria</name>
    <dbReference type="NCBI Taxonomy" id="3572"/>
    <lineage>
        <taxon>Eukaryota</taxon>
        <taxon>Viridiplantae</taxon>
        <taxon>Streptophyta</taxon>
        <taxon>Embryophyta</taxon>
        <taxon>Tracheophyta</taxon>
        <taxon>Spermatophyta</taxon>
        <taxon>Magnoliopsida</taxon>
        <taxon>eudicotyledons</taxon>
        <taxon>Gunneridae</taxon>
        <taxon>Pentapetalae</taxon>
        <taxon>Caryophyllales</taxon>
        <taxon>Caryophyllaceae</taxon>
        <taxon>Caryophylleae</taxon>
        <taxon>Saponaria</taxon>
    </lineage>
</organism>
<proteinExistence type="predicted"/>
<comment type="caution">
    <text evidence="9">The sequence shown here is derived from an EMBL/GenBank/DDBJ whole genome shotgun (WGS) entry which is preliminary data.</text>
</comment>
<evidence type="ECO:0000313" key="9">
    <source>
        <dbReference type="EMBL" id="KAK9671597.1"/>
    </source>
</evidence>
<dbReference type="Pfam" id="PF04576">
    <property type="entry name" value="Zein-binding"/>
    <property type="match status" value="1"/>
</dbReference>
<feature type="compositionally biased region" description="Polar residues" evidence="6">
    <location>
        <begin position="127"/>
        <end position="144"/>
    </location>
</feature>
<keyword evidence="10" id="KW-1185">Reference proteome</keyword>
<comment type="subcellular location">
    <subcellularLocation>
        <location evidence="1">Membrane</location>
    </subcellularLocation>
</comment>
<protein>
    <recommendedName>
        <fullName evidence="8">GTD-binding domain-containing protein</fullName>
    </recommendedName>
</protein>
<evidence type="ECO:0000256" key="7">
    <source>
        <dbReference type="SAM" id="Phobius"/>
    </source>
</evidence>
<gene>
    <name evidence="9" type="ORF">RND81_12G041100</name>
</gene>
<feature type="region of interest" description="Disordered" evidence="6">
    <location>
        <begin position="127"/>
        <end position="167"/>
    </location>
</feature>
<dbReference type="PANTHER" id="PTHR31422">
    <property type="entry name" value="BNAANNG28530D PROTEIN"/>
    <property type="match status" value="1"/>
</dbReference>
<sequence>MARCQMMRNSWSFSGLVGAFLDLGIAYFLLCCSAIAFFISNFLAFFGLSLPCPCNGLFGYPNHGYYVQRILVDYPTKTVSNLHLSVKSKFPFDAVLARNELCQLNLKLMKERKFDNGELEFDGEVSYSSFSDPQRSQQSFSGSDSIGKFNVKGKGGTSQRPRCFSHRRRRRGSIDYWKLSLSSSLDHMKSDIRTIRRSPSDPSKIGNELNVELSKPANSHGRSSDFESIDATNEGRLMYGNATSFENLKTSARHVDGIDGEDDSTIRILEQALEEEQVARVALCSELEQERIAAATAADEAMAMISRLQEVEASIKNLRWNPILVRREMEKHFLEREVEAYRKVLQDDEGMDNQIDDVQGQDEASYLDSSVNPMLILQQLSESIDKRDGIQNNRNHPDYASASVEIQTSSGKELSNSQTVDEYKIMKVLEHPECSRLSPDQLMNTDESGKQMLEQVGEPHVLDVHVISSKRDTEKIAGKGSGPMLMLNDASGFPRKRESSVDSPKELEINRSRSDLIDKLVPIISSTSRGPASDLRRNSLPTLDHERLKIDTEVEWLRARLKAVQEEKEKLKSSLDCQERGKAEFQLLEAIADQIREIRHLTQPEKTARQGSLPPLSSKNFSIYMKKHQTCTFLKSLASYLMVEVIGFKLVHVRSHWLQIVIIFSNSERITASIGA</sequence>
<dbReference type="Proteomes" id="UP001443914">
    <property type="component" value="Unassembled WGS sequence"/>
</dbReference>
<evidence type="ECO:0000313" key="10">
    <source>
        <dbReference type="Proteomes" id="UP001443914"/>
    </source>
</evidence>
<feature type="domain" description="GTD-binding" evidence="8">
    <location>
        <begin position="264"/>
        <end position="366"/>
    </location>
</feature>
<evidence type="ECO:0000256" key="5">
    <source>
        <dbReference type="SAM" id="Coils"/>
    </source>
</evidence>
<evidence type="ECO:0000256" key="3">
    <source>
        <dbReference type="ARBA" id="ARBA00022989"/>
    </source>
</evidence>
<evidence type="ECO:0000256" key="4">
    <source>
        <dbReference type="ARBA" id="ARBA00023136"/>
    </source>
</evidence>
<evidence type="ECO:0000256" key="1">
    <source>
        <dbReference type="ARBA" id="ARBA00004370"/>
    </source>
</evidence>
<keyword evidence="3 7" id="KW-1133">Transmembrane helix</keyword>
<feature type="coiled-coil region" evidence="5">
    <location>
        <begin position="554"/>
        <end position="581"/>
    </location>
</feature>
<evidence type="ECO:0000256" key="2">
    <source>
        <dbReference type="ARBA" id="ARBA00022692"/>
    </source>
</evidence>
<dbReference type="GO" id="GO:0016020">
    <property type="term" value="C:membrane"/>
    <property type="evidence" value="ECO:0007669"/>
    <property type="project" value="UniProtKB-SubCell"/>
</dbReference>
<dbReference type="PROSITE" id="PS51775">
    <property type="entry name" value="GTD_BINDING"/>
    <property type="match status" value="1"/>
</dbReference>
<keyword evidence="4 7" id="KW-0472">Membrane</keyword>
<dbReference type="GO" id="GO:0080115">
    <property type="term" value="F:myosin XI tail binding"/>
    <property type="evidence" value="ECO:0007669"/>
    <property type="project" value="UniProtKB-ARBA"/>
</dbReference>
<name>A0AAW1H356_SAPOF</name>